<name>A0ABN2H5I9_9ACTN</name>
<evidence type="ECO:0000313" key="2">
    <source>
        <dbReference type="EMBL" id="GAA1682187.1"/>
    </source>
</evidence>
<dbReference type="EMBL" id="BAAAMU010000128">
    <property type="protein sequence ID" value="GAA1682187.1"/>
    <property type="molecule type" value="Genomic_DNA"/>
</dbReference>
<dbReference type="InterPro" id="IPR006059">
    <property type="entry name" value="SBP"/>
</dbReference>
<keyword evidence="3" id="KW-1185">Reference proteome</keyword>
<comment type="caution">
    <text evidence="2">The sequence shown here is derived from an EMBL/GenBank/DDBJ whole genome shotgun (WGS) entry which is preliminary data.</text>
</comment>
<feature type="chain" id="PRO_5047513368" evidence="1">
    <location>
        <begin position="23"/>
        <end position="424"/>
    </location>
</feature>
<dbReference type="PROSITE" id="PS51257">
    <property type="entry name" value="PROKAR_LIPOPROTEIN"/>
    <property type="match status" value="1"/>
</dbReference>
<accession>A0ABN2H5I9</accession>
<protein>
    <submittedName>
        <fullName evidence="2">ABC transporter substrate-binding protein</fullName>
    </submittedName>
</protein>
<dbReference type="RefSeq" id="WP_346113494.1">
    <property type="nucleotide sequence ID" value="NZ_BAAAMU010000128.1"/>
</dbReference>
<dbReference type="SUPFAM" id="SSF53850">
    <property type="entry name" value="Periplasmic binding protein-like II"/>
    <property type="match status" value="1"/>
</dbReference>
<evidence type="ECO:0000313" key="3">
    <source>
        <dbReference type="Proteomes" id="UP001500064"/>
    </source>
</evidence>
<reference evidence="2 3" key="1">
    <citation type="journal article" date="2019" name="Int. J. Syst. Evol. Microbiol.">
        <title>The Global Catalogue of Microorganisms (GCM) 10K type strain sequencing project: providing services to taxonomists for standard genome sequencing and annotation.</title>
        <authorList>
            <consortium name="The Broad Institute Genomics Platform"/>
            <consortium name="The Broad Institute Genome Sequencing Center for Infectious Disease"/>
            <person name="Wu L."/>
            <person name="Ma J."/>
        </authorList>
    </citation>
    <scope>NUCLEOTIDE SEQUENCE [LARGE SCALE GENOMIC DNA]</scope>
    <source>
        <strain evidence="2 3">JCM 13929</strain>
    </source>
</reference>
<dbReference type="InterPro" id="IPR050490">
    <property type="entry name" value="Bact_solute-bd_prot1"/>
</dbReference>
<dbReference type="PANTHER" id="PTHR43649:SF12">
    <property type="entry name" value="DIACETYLCHITOBIOSE BINDING PROTEIN DASA"/>
    <property type="match status" value="1"/>
</dbReference>
<feature type="signal peptide" evidence="1">
    <location>
        <begin position="1"/>
        <end position="22"/>
    </location>
</feature>
<evidence type="ECO:0000256" key="1">
    <source>
        <dbReference type="SAM" id="SignalP"/>
    </source>
</evidence>
<sequence>MSSGKKIWSSALLATAMLAVTAACGGGESGGGEIKLRFSYWGGDARQKMTDAAIAKFEAKNPGIDVEAEVSDFPSYYERLSTQVAGRDAPDVMTLEIRGLREYAERGTLAELASKVDTSEIDGKVLATGVVDGKQYAIPSGVNAYSMVLNPALVEGAKVALPDDATWTWKDFVELSSKVTSGSGGKVTGTQLNWNPAYLQIYAAQKGEKFYDGNKLGVSQQTIKDWMAVAQDLIKTKGSPDAAKSSELYDIGIEQTLIGTNTGASMMMWSNVLGAAAKASGQNLELLRMPKAEGATTGGMFLQPAMLYTASSKSEHPAEAAKFIDFMVNSSEAGEIVLSDRGLPANSKVLTAISAKLPPADQKTMAFVNEIRDELTDPPAAPPRGSSAMEDVIRRYGEEVVFGRMTPDEAAQKLITEANALLAG</sequence>
<keyword evidence="1" id="KW-0732">Signal</keyword>
<organism evidence="2 3">
    <name type="scientific">Nonomuraea maheshkhaliensis</name>
    <dbReference type="NCBI Taxonomy" id="419590"/>
    <lineage>
        <taxon>Bacteria</taxon>
        <taxon>Bacillati</taxon>
        <taxon>Actinomycetota</taxon>
        <taxon>Actinomycetes</taxon>
        <taxon>Streptosporangiales</taxon>
        <taxon>Streptosporangiaceae</taxon>
        <taxon>Nonomuraea</taxon>
    </lineage>
</organism>
<dbReference type="Gene3D" id="3.40.190.10">
    <property type="entry name" value="Periplasmic binding protein-like II"/>
    <property type="match status" value="2"/>
</dbReference>
<proteinExistence type="predicted"/>
<dbReference type="Proteomes" id="UP001500064">
    <property type="component" value="Unassembled WGS sequence"/>
</dbReference>
<dbReference type="Pfam" id="PF01547">
    <property type="entry name" value="SBP_bac_1"/>
    <property type="match status" value="1"/>
</dbReference>
<gene>
    <name evidence="2" type="ORF">GCM10009733_093500</name>
</gene>
<dbReference type="PANTHER" id="PTHR43649">
    <property type="entry name" value="ARABINOSE-BINDING PROTEIN-RELATED"/>
    <property type="match status" value="1"/>
</dbReference>